<dbReference type="FunFam" id="1.10.274.100:FF:000003">
    <property type="entry name" value="DNA-directed RNA polymerase subunit"/>
    <property type="match status" value="1"/>
</dbReference>
<dbReference type="InterPro" id="IPR007080">
    <property type="entry name" value="RNA_pol_Rpb1_1"/>
</dbReference>
<dbReference type="Pfam" id="PF04997">
    <property type="entry name" value="RNA_pol_Rpb1_1"/>
    <property type="match status" value="1"/>
</dbReference>
<dbReference type="InterPro" id="IPR042102">
    <property type="entry name" value="RNA_pol_Rpb1_3_sf"/>
</dbReference>
<evidence type="ECO:0000256" key="3">
    <source>
        <dbReference type="ARBA" id="ARBA00004906"/>
    </source>
</evidence>
<evidence type="ECO:0000256" key="7">
    <source>
        <dbReference type="ARBA" id="ARBA00022574"/>
    </source>
</evidence>
<evidence type="ECO:0000256" key="6">
    <source>
        <dbReference type="ARBA" id="ARBA00022478"/>
    </source>
</evidence>
<dbReference type="InterPro" id="IPR055340">
    <property type="entry name" value="RING-Ubox_PRP19"/>
</dbReference>
<comment type="similarity">
    <text evidence="4 20">Belongs to the WD repeat PRP19 family.</text>
</comment>
<dbReference type="EMBL" id="HG994584">
    <property type="protein sequence ID" value="CAF2958907.1"/>
    <property type="molecule type" value="Genomic_DNA"/>
</dbReference>
<dbReference type="PRINTS" id="PR00320">
    <property type="entry name" value="GPROTEINBRPT"/>
</dbReference>
<dbReference type="Pfam" id="PF04998">
    <property type="entry name" value="RNA_pol_Rpb1_5"/>
    <property type="match status" value="1"/>
</dbReference>
<evidence type="ECO:0000256" key="9">
    <source>
        <dbReference type="ARBA" id="ARBA00022679"/>
    </source>
</evidence>
<evidence type="ECO:0000256" key="20">
    <source>
        <dbReference type="RuleBase" id="RU367101"/>
    </source>
</evidence>
<keyword evidence="7" id="KW-0853">WD repeat</keyword>
<dbReference type="GO" id="GO:0000428">
    <property type="term" value="C:DNA-directed RNA polymerase complex"/>
    <property type="evidence" value="ECO:0007669"/>
    <property type="project" value="UniProtKB-KW"/>
</dbReference>
<dbReference type="GO" id="GO:0005654">
    <property type="term" value="C:nucleoplasm"/>
    <property type="evidence" value="ECO:0007669"/>
    <property type="project" value="UniProtKB-SubCell"/>
</dbReference>
<dbReference type="Pfam" id="PF24814">
    <property type="entry name" value="WD40_Prp19"/>
    <property type="match status" value="1"/>
</dbReference>
<dbReference type="Gene3D" id="4.10.860.120">
    <property type="entry name" value="RNA polymerase II, clamp domain"/>
    <property type="match status" value="1"/>
</dbReference>
<dbReference type="InterPro" id="IPR036322">
    <property type="entry name" value="WD40_repeat_dom_sf"/>
</dbReference>
<dbReference type="InterPro" id="IPR006592">
    <property type="entry name" value="RNA_pol_N"/>
</dbReference>
<dbReference type="InterPro" id="IPR035697">
    <property type="entry name" value="RNAP_III_RPC1_N"/>
</dbReference>
<dbReference type="Pfam" id="PF08606">
    <property type="entry name" value="Prp19"/>
    <property type="match status" value="1"/>
</dbReference>
<comment type="similarity">
    <text evidence="5 19">Belongs to the RNA polymerase beta' chain family.</text>
</comment>
<evidence type="ECO:0000256" key="10">
    <source>
        <dbReference type="ARBA" id="ARBA00022695"/>
    </source>
</evidence>
<dbReference type="EC" id="2.7.7.6" evidence="19"/>
<dbReference type="GO" id="GO:0071006">
    <property type="term" value="C:U2-type catalytic step 1 spliceosome"/>
    <property type="evidence" value="ECO:0007669"/>
    <property type="project" value="TreeGrafter"/>
</dbReference>
<dbReference type="CDD" id="cd16656">
    <property type="entry name" value="RING-Ubox_PRP19"/>
    <property type="match status" value="1"/>
</dbReference>
<dbReference type="CDD" id="cd02583">
    <property type="entry name" value="RNAP_III_RPC1_N"/>
    <property type="match status" value="1"/>
</dbReference>
<protein>
    <recommendedName>
        <fullName evidence="19 20">Multifunctional fusion protein</fullName>
    </recommendedName>
    <domain>
        <recommendedName>
            <fullName evidence="19">DNA-directed RNA polymerase subunit</fullName>
            <ecNumber evidence="19">2.7.7.6</ecNumber>
        </recommendedName>
    </domain>
    <domain>
        <recommendedName>
            <fullName evidence="20">Pre-mRNA-processing factor 19</fullName>
            <ecNumber evidence="20">2.3.2.27</ecNumber>
        </recommendedName>
    </domain>
</protein>
<dbReference type="GO" id="GO:0003899">
    <property type="term" value="F:DNA-directed RNA polymerase activity"/>
    <property type="evidence" value="ECO:0007669"/>
    <property type="project" value="UniProtKB-EC"/>
</dbReference>
<evidence type="ECO:0000256" key="4">
    <source>
        <dbReference type="ARBA" id="ARBA00006388"/>
    </source>
</evidence>
<evidence type="ECO:0000256" key="5">
    <source>
        <dbReference type="ARBA" id="ARBA00006460"/>
    </source>
</evidence>
<dbReference type="SUPFAM" id="SSF50978">
    <property type="entry name" value="WD40 repeat-like"/>
    <property type="match status" value="1"/>
</dbReference>
<keyword evidence="8 20" id="KW-0507">mRNA processing</keyword>
<evidence type="ECO:0000256" key="14">
    <source>
        <dbReference type="ARBA" id="ARBA00022786"/>
    </source>
</evidence>
<keyword evidence="9 19" id="KW-0808">Transferase</keyword>
<dbReference type="GO" id="GO:0070534">
    <property type="term" value="P:protein K63-linked ubiquitination"/>
    <property type="evidence" value="ECO:0007669"/>
    <property type="project" value="UniProtKB-UniRule"/>
</dbReference>
<sequence length="1425" mass="158328">MTTFICSISNESPEVPVISPKSGLVYDKRLIEKVLESNGGVDPVSKDPLSVEELIAIKASPLVKPKPPSGTSIPAILKSLQDEWDAVMLHSFTLRQQLQTARQELSHALYQHDAACRVIARLTKEVTAAREALATLKPQAAIPSAPATPATPSAPEPSIVSEALEPVGMNKDIIDKLQDKATILTQERKKRGKMVPEDLVSGEDIRGSFRTLASHPGLHSASAPGILSLDVNANDTSKILTGGADRSATVFNKDTEQIVANLKGHSKKISRVIYHPSSDDTVITASHDTTVRVWHVPSSQTLKILRIHDGPVTGLSLHATGDYILSTSTDRYWAFTDLRSGRLITKVTADSSAGGASSSVALTCAQFHPDGLIFGTGTSDSEIKIWDLKEQQNVANFPGHNGSITALSFSENGYYLATAADDACVKLWDLRKLKNFKTIALEDGYEVRDLCFDQSGTYLAVAGTDVRIYQCKQWQELRVFNDHTAMATGVRFGKHANYVASTSMDRTLKLYMMKEQYRETDVIRKISHVCFGMQSSEEMEQCATIHTVAKNLYNQDSSRTPVSYGVLDYRMGTSQQDKNCTTCGKGLPDCIGHFGYIDLELPVYHVGFFRSIIQVLQSICKSCCRILLKPKSANSFLKKIRSKDLGYLTKKKLLVKKAGLLKISHEKYRYMKKTNQIILDTIEEYDFASKDNKEIDAFGMRTFLSLLMNSESAHPKDMILTRIPVPPLCIRPSVISDLKSGTNEDDVTMKLTEIVFLNDVIMKHRLSVSYREFQRIRHPKKTTRGFVQRLKGKQGRFRGNLSVGVPIHIAKILTYPERVHRANLGLMRKLIKNGPDIHPGANFVELKSKDGTTIRKYLKYGKRERIAQDLKIGDLVERHMMDDDIVLFNRQPSLHRIKARAEALVLMGNKSNLVTPRNGELLIAATQDFITGAYLLTSKETFLDRGKVCQIISQILASSPDDDIKIDIPPPAIMKPVQLWTGKQIFSLLLRPNKQVRTKANLSAKGKTYTKDEEFCVNDSWVLIRNSELLAGAMDKSTVGSGTKSSIFYILLRDWGQDIACTAMWRLSRIASWFLMNRGFSIGIGDVTPSKSLLDSKKDLVEKGYNRCDEYISQLNAGTLQSTAGNSEEETLESLILKELSAIRDKAGKASLTALHKSNAPLTMALCGSKGSFINISQMIACVGQQAISGKRIPDGFEDRSLPHFGLVDTAVKTAETGYMQRRLVKSLEDLVQHYDNTVRNSSNEVIQFVYGGDGLDPMMMEGKDRPVDFQRVLDHIKAISPYSTEDPMDAETLKCLLLMKYSKKVAKVWKLFNLNAGKFRPVEKHIERLTLSQLVEFVEKCKEKYMKAAIEPGTAVGALCAQSIGEPGTQMTLKTFHFAGVASMNITLGVPRIKEIINASKKISTPIIKGFSRGRYRPRICKNC</sequence>
<dbReference type="InterPro" id="IPR003613">
    <property type="entry name" value="Ubox_domain"/>
</dbReference>
<evidence type="ECO:0000313" key="21">
    <source>
        <dbReference type="EMBL" id="CAF2958907.1"/>
    </source>
</evidence>
<dbReference type="FunFam" id="3.30.40.10:FF:000027">
    <property type="entry name" value="Pre-mRNA-processing factor 19, putative"/>
    <property type="match status" value="1"/>
</dbReference>
<dbReference type="GO" id="GO:0000398">
    <property type="term" value="P:mRNA splicing, via spliceosome"/>
    <property type="evidence" value="ECO:0007669"/>
    <property type="project" value="InterPro"/>
</dbReference>
<dbReference type="Gene3D" id="3.30.1490.180">
    <property type="entry name" value="RNA polymerase ii"/>
    <property type="match status" value="1"/>
</dbReference>
<comment type="function">
    <text evidence="20">Ubiquitin-protein ligase which is mainly involved pre-mRNA splicing and DNA repair. Required for pre-mRNA splicing as component of the spliceosome.</text>
</comment>
<keyword evidence="6 19" id="KW-0240">DNA-directed RNA polymerase</keyword>
<dbReference type="Gene3D" id="1.10.274.100">
    <property type="entry name" value="RNA polymerase Rpb1, domain 3"/>
    <property type="match status" value="1"/>
</dbReference>
<dbReference type="Gene3D" id="2.40.40.20">
    <property type="match status" value="1"/>
</dbReference>
<proteinExistence type="inferred from homology"/>
<keyword evidence="15 19" id="KW-0804">Transcription</keyword>
<evidence type="ECO:0000256" key="2">
    <source>
        <dbReference type="ARBA" id="ARBA00004642"/>
    </source>
</evidence>
<evidence type="ECO:0000256" key="15">
    <source>
        <dbReference type="ARBA" id="ARBA00023163"/>
    </source>
</evidence>
<evidence type="ECO:0000256" key="19">
    <source>
        <dbReference type="RuleBase" id="RU004279"/>
    </source>
</evidence>
<evidence type="ECO:0000256" key="17">
    <source>
        <dbReference type="ARBA" id="ARBA00023204"/>
    </source>
</evidence>
<keyword evidence="18 20" id="KW-0539">Nucleus</keyword>
<keyword evidence="12" id="KW-0677">Repeat</keyword>
<dbReference type="Pfam" id="PF00623">
    <property type="entry name" value="RNA_pol_Rpb1_2"/>
    <property type="match status" value="1"/>
</dbReference>
<comment type="catalytic activity">
    <reaction evidence="19">
        <text>RNA(n) + a ribonucleoside 5'-triphosphate = RNA(n+1) + diphosphate</text>
        <dbReference type="Rhea" id="RHEA:21248"/>
        <dbReference type="Rhea" id="RHEA-COMP:14527"/>
        <dbReference type="Rhea" id="RHEA-COMP:17342"/>
        <dbReference type="ChEBI" id="CHEBI:33019"/>
        <dbReference type="ChEBI" id="CHEBI:61557"/>
        <dbReference type="ChEBI" id="CHEBI:140395"/>
        <dbReference type="EC" id="2.7.7.6"/>
    </reaction>
</comment>
<dbReference type="PANTHER" id="PTHR43995">
    <property type="entry name" value="PRE-MRNA-PROCESSING FACTOR 19"/>
    <property type="match status" value="1"/>
</dbReference>
<dbReference type="GO" id="GO:0061630">
    <property type="term" value="F:ubiquitin protein ligase activity"/>
    <property type="evidence" value="ECO:0007669"/>
    <property type="project" value="UniProtKB-UniRule"/>
</dbReference>
<dbReference type="CDD" id="cd00200">
    <property type="entry name" value="WD40"/>
    <property type="match status" value="1"/>
</dbReference>
<dbReference type="SUPFAM" id="SSF64484">
    <property type="entry name" value="beta and beta-prime subunits of DNA dependent RNA-polymerase"/>
    <property type="match status" value="1"/>
</dbReference>
<dbReference type="Pfam" id="PF04564">
    <property type="entry name" value="U-box"/>
    <property type="match status" value="1"/>
</dbReference>
<evidence type="ECO:0000256" key="12">
    <source>
        <dbReference type="ARBA" id="ARBA00022737"/>
    </source>
</evidence>
<accession>A0A7R8CXB6</accession>
<dbReference type="Gene3D" id="3.30.40.10">
    <property type="entry name" value="Zinc/RING finger domain, C3HC4 (zinc finger)"/>
    <property type="match status" value="1"/>
</dbReference>
<evidence type="ECO:0000256" key="1">
    <source>
        <dbReference type="ARBA" id="ARBA00000900"/>
    </source>
</evidence>
<dbReference type="InterPro" id="IPR019775">
    <property type="entry name" value="WD40_repeat_CS"/>
</dbReference>
<keyword evidence="22" id="KW-1185">Reference proteome</keyword>
<dbReference type="FunFam" id="4.10.860.120:FF:000004">
    <property type="entry name" value="DNA-directed RNA polymerase subunit"/>
    <property type="match status" value="1"/>
</dbReference>
<comment type="subcellular location">
    <subcellularLocation>
        <location evidence="2">Nucleus</location>
        <location evidence="2">Nucleoplasm</location>
    </subcellularLocation>
</comment>
<keyword evidence="16 20" id="KW-0508">mRNA splicing</keyword>
<dbReference type="InterPro" id="IPR000722">
    <property type="entry name" value="RNA_pol_asu"/>
</dbReference>
<dbReference type="OrthoDB" id="687049at2759"/>
<keyword evidence="13 20" id="KW-0227">DNA damage</keyword>
<dbReference type="GO" id="GO:0006351">
    <property type="term" value="P:DNA-templated transcription"/>
    <property type="evidence" value="ECO:0007669"/>
    <property type="project" value="InterPro"/>
</dbReference>
<comment type="pathway">
    <text evidence="3 20">Protein modification; protein ubiquitination.</text>
</comment>
<keyword evidence="10 19" id="KW-0548">Nucleotidyltransferase</keyword>
<evidence type="ECO:0000256" key="8">
    <source>
        <dbReference type="ARBA" id="ARBA00022664"/>
    </source>
</evidence>
<dbReference type="InterPro" id="IPR007066">
    <property type="entry name" value="RNA_pol_Rpb1_3"/>
</dbReference>
<dbReference type="Gene3D" id="1.10.132.30">
    <property type="match status" value="1"/>
</dbReference>
<dbReference type="InterPro" id="IPR001680">
    <property type="entry name" value="WD40_rpt"/>
</dbReference>
<dbReference type="Gene3D" id="6.20.50.80">
    <property type="match status" value="1"/>
</dbReference>
<dbReference type="FunFam" id="2.130.10.10:FF:000043">
    <property type="entry name" value="pre-mRNA-processing factor 19"/>
    <property type="match status" value="1"/>
</dbReference>
<dbReference type="PROSITE" id="PS00678">
    <property type="entry name" value="WD_REPEATS_1"/>
    <property type="match status" value="1"/>
</dbReference>
<dbReference type="PROSITE" id="PS50294">
    <property type="entry name" value="WD_REPEATS_REGION"/>
    <property type="match status" value="3"/>
</dbReference>
<name>A0A7R8CXB6_LEPSM</name>
<dbReference type="InterPro" id="IPR044893">
    <property type="entry name" value="RNA_pol_Rpb1_clamp_domain"/>
</dbReference>
<evidence type="ECO:0000256" key="18">
    <source>
        <dbReference type="ARBA" id="ARBA00023242"/>
    </source>
</evidence>
<dbReference type="InterPro" id="IPR015943">
    <property type="entry name" value="WD40/YVTN_repeat-like_dom_sf"/>
</dbReference>
<dbReference type="SMART" id="SM00663">
    <property type="entry name" value="RPOLA_N"/>
    <property type="match status" value="1"/>
</dbReference>
<dbReference type="InterPro" id="IPR013915">
    <property type="entry name" value="Prp19_cc"/>
</dbReference>
<keyword evidence="14 20" id="KW-0833">Ubl conjugation pathway</keyword>
<dbReference type="InterPro" id="IPR038959">
    <property type="entry name" value="Prp19"/>
</dbReference>
<dbReference type="GO" id="GO:0006281">
    <property type="term" value="P:DNA repair"/>
    <property type="evidence" value="ECO:0007669"/>
    <property type="project" value="UniProtKB-KW"/>
</dbReference>
<evidence type="ECO:0000313" key="22">
    <source>
        <dbReference type="Proteomes" id="UP000675881"/>
    </source>
</evidence>
<evidence type="ECO:0000256" key="11">
    <source>
        <dbReference type="ARBA" id="ARBA00022728"/>
    </source>
</evidence>
<keyword evidence="11 20" id="KW-0747">Spliceosome</keyword>
<dbReference type="PROSITE" id="PS50082">
    <property type="entry name" value="WD_REPEATS_2"/>
    <property type="match status" value="3"/>
</dbReference>
<dbReference type="SMART" id="SM00504">
    <property type="entry name" value="Ubox"/>
    <property type="match status" value="1"/>
</dbReference>
<evidence type="ECO:0000256" key="16">
    <source>
        <dbReference type="ARBA" id="ARBA00023187"/>
    </source>
</evidence>
<evidence type="ECO:0000256" key="13">
    <source>
        <dbReference type="ARBA" id="ARBA00022763"/>
    </source>
</evidence>
<dbReference type="FunFam" id="1.10.132.30:FF:000001">
    <property type="entry name" value="DNA-directed RNA polymerase subunit"/>
    <property type="match status" value="1"/>
</dbReference>
<dbReference type="GO" id="GO:0003677">
    <property type="term" value="F:DNA binding"/>
    <property type="evidence" value="ECO:0007669"/>
    <property type="project" value="InterPro"/>
</dbReference>
<comment type="subunit">
    <text evidence="20">Homotetramer.</text>
</comment>
<dbReference type="Gene3D" id="6.10.250.2940">
    <property type="match status" value="1"/>
</dbReference>
<dbReference type="SUPFAM" id="SSF57850">
    <property type="entry name" value="RING/U-box"/>
    <property type="match status" value="1"/>
</dbReference>
<dbReference type="InterPro" id="IPR007081">
    <property type="entry name" value="RNA_pol_Rpb1_5"/>
</dbReference>
<dbReference type="PROSITE" id="PS51698">
    <property type="entry name" value="U_BOX"/>
    <property type="match status" value="1"/>
</dbReference>
<organism evidence="21 22">
    <name type="scientific">Lepeophtheirus salmonis</name>
    <name type="common">Salmon louse</name>
    <name type="synonym">Caligus salmonis</name>
    <dbReference type="NCBI Taxonomy" id="72036"/>
    <lineage>
        <taxon>Eukaryota</taxon>
        <taxon>Metazoa</taxon>
        <taxon>Ecdysozoa</taxon>
        <taxon>Arthropoda</taxon>
        <taxon>Crustacea</taxon>
        <taxon>Multicrustacea</taxon>
        <taxon>Hexanauplia</taxon>
        <taxon>Copepoda</taxon>
        <taxon>Siphonostomatoida</taxon>
        <taxon>Caligidae</taxon>
        <taxon>Lepeophtheirus</taxon>
    </lineage>
</organism>
<dbReference type="InterPro" id="IPR038120">
    <property type="entry name" value="Rpb1_funnel_sf"/>
</dbReference>
<comment type="function">
    <text evidence="19">DNA-dependent RNA polymerase catalyzes the transcription of DNA into RNA using the four ribonucleoside triphosphates as substrates.</text>
</comment>
<dbReference type="GO" id="GO:0005737">
    <property type="term" value="C:cytoplasm"/>
    <property type="evidence" value="ECO:0007669"/>
    <property type="project" value="TreeGrafter"/>
</dbReference>
<dbReference type="SMART" id="SM00320">
    <property type="entry name" value="WD40"/>
    <property type="match status" value="7"/>
</dbReference>
<comment type="catalytic activity">
    <reaction evidence="1 20">
        <text>S-ubiquitinyl-[E2 ubiquitin-conjugating enzyme]-L-cysteine + [acceptor protein]-L-lysine = [E2 ubiquitin-conjugating enzyme]-L-cysteine + N(6)-ubiquitinyl-[acceptor protein]-L-lysine.</text>
        <dbReference type="EC" id="2.3.2.27"/>
    </reaction>
</comment>
<dbReference type="Pfam" id="PF04983">
    <property type="entry name" value="RNA_pol_Rpb1_3"/>
    <property type="match status" value="1"/>
</dbReference>
<gene>
    <name evidence="21" type="ORF">LSAA_10195</name>
</gene>
<dbReference type="UniPathway" id="UPA00143"/>
<dbReference type="GO" id="GO:0000974">
    <property type="term" value="C:Prp19 complex"/>
    <property type="evidence" value="ECO:0007669"/>
    <property type="project" value="UniProtKB-UniRule"/>
</dbReference>
<dbReference type="InterPro" id="IPR020472">
    <property type="entry name" value="WD40_PAC1"/>
</dbReference>
<dbReference type="InterPro" id="IPR013083">
    <property type="entry name" value="Znf_RING/FYVE/PHD"/>
</dbReference>
<dbReference type="FunFam" id="3.30.1490.180:FF:000002">
    <property type="entry name" value="DNA-directed RNA polymerase subunit"/>
    <property type="match status" value="1"/>
</dbReference>
<keyword evidence="17 20" id="KW-0234">DNA repair</keyword>
<dbReference type="Proteomes" id="UP000675881">
    <property type="component" value="Chromosome 5"/>
</dbReference>
<dbReference type="Gene3D" id="2.130.10.10">
    <property type="entry name" value="YVTN repeat-like/Quinoprotein amine dehydrogenase"/>
    <property type="match status" value="1"/>
</dbReference>
<dbReference type="EC" id="2.3.2.27" evidence="20"/>
<reference evidence="21" key="1">
    <citation type="submission" date="2021-02" db="EMBL/GenBank/DDBJ databases">
        <authorList>
            <person name="Bekaert M."/>
        </authorList>
    </citation>
    <scope>NUCLEOTIDE SEQUENCE</scope>
    <source>
        <strain evidence="21">IoA-00</strain>
    </source>
</reference>
<dbReference type="PANTHER" id="PTHR43995:SF1">
    <property type="entry name" value="PRE-MRNA-PROCESSING FACTOR 19"/>
    <property type="match status" value="1"/>
</dbReference>